<dbReference type="Proteomes" id="UP000603865">
    <property type="component" value="Unassembled WGS sequence"/>
</dbReference>
<dbReference type="EMBL" id="BMQL01000052">
    <property type="protein sequence ID" value="GGR31354.1"/>
    <property type="molecule type" value="Genomic_DNA"/>
</dbReference>
<proteinExistence type="predicted"/>
<reference evidence="1" key="1">
    <citation type="journal article" date="2014" name="Int. J. Syst. Evol. Microbiol.">
        <title>Complete genome sequence of Corynebacterium casei LMG S-19264T (=DSM 44701T), isolated from a smear-ripened cheese.</title>
        <authorList>
            <consortium name="US DOE Joint Genome Institute (JGI-PGF)"/>
            <person name="Walter F."/>
            <person name="Albersmeier A."/>
            <person name="Kalinowski J."/>
            <person name="Ruckert C."/>
        </authorList>
    </citation>
    <scope>NUCLEOTIDE SEQUENCE</scope>
    <source>
        <strain evidence="1">JCM 31311</strain>
    </source>
</reference>
<organism evidence="1 2">
    <name type="scientific">Deinococcus ruber</name>
    <dbReference type="NCBI Taxonomy" id="1848197"/>
    <lineage>
        <taxon>Bacteria</taxon>
        <taxon>Thermotogati</taxon>
        <taxon>Deinococcota</taxon>
        <taxon>Deinococci</taxon>
        <taxon>Deinococcales</taxon>
        <taxon>Deinococcaceae</taxon>
        <taxon>Deinococcus</taxon>
    </lineage>
</organism>
<evidence type="ECO:0000313" key="1">
    <source>
        <dbReference type="EMBL" id="GGR31354.1"/>
    </source>
</evidence>
<sequence>MNAQEARKLATEVTTTEQKGAIDSALSKIKWEAEHGHFNVTLYPHLPEFVKTYLEGRGYTVKLSNSGNQLDGPTLEVSW</sequence>
<accession>A0A918FES5</accession>
<evidence type="ECO:0000313" key="2">
    <source>
        <dbReference type="Proteomes" id="UP000603865"/>
    </source>
</evidence>
<reference evidence="1" key="2">
    <citation type="submission" date="2020-09" db="EMBL/GenBank/DDBJ databases">
        <authorList>
            <person name="Sun Q."/>
            <person name="Ohkuma M."/>
        </authorList>
    </citation>
    <scope>NUCLEOTIDE SEQUENCE</scope>
    <source>
        <strain evidence="1">JCM 31311</strain>
    </source>
</reference>
<protein>
    <submittedName>
        <fullName evidence="1">Uncharacterized protein</fullName>
    </submittedName>
</protein>
<keyword evidence="2" id="KW-1185">Reference proteome</keyword>
<gene>
    <name evidence="1" type="ORF">GCM10008957_47560</name>
</gene>
<dbReference type="RefSeq" id="WP_189093011.1">
    <property type="nucleotide sequence ID" value="NZ_BMQL01000052.1"/>
</dbReference>
<dbReference type="AlphaFoldDB" id="A0A918FES5"/>
<name>A0A918FES5_9DEIO</name>
<comment type="caution">
    <text evidence="1">The sequence shown here is derived from an EMBL/GenBank/DDBJ whole genome shotgun (WGS) entry which is preliminary data.</text>
</comment>